<keyword evidence="3" id="KW-1185">Reference proteome</keyword>
<evidence type="ECO:0000256" key="1">
    <source>
        <dbReference type="SAM" id="MobiDB-lite"/>
    </source>
</evidence>
<reference evidence="2 3" key="1">
    <citation type="journal article" date="2020" name="Mol. Biol. Evol.">
        <title>Distinct Expression and Methylation Patterns for Genes with Different Fates following a Single Whole-Genome Duplication in Flowering Plants.</title>
        <authorList>
            <person name="Shi T."/>
            <person name="Rahmani R.S."/>
            <person name="Gugger P.F."/>
            <person name="Wang M."/>
            <person name="Li H."/>
            <person name="Zhang Y."/>
            <person name="Li Z."/>
            <person name="Wang Q."/>
            <person name="Van de Peer Y."/>
            <person name="Marchal K."/>
            <person name="Chen J."/>
        </authorList>
    </citation>
    <scope>NUCLEOTIDE SEQUENCE [LARGE SCALE GENOMIC DNA]</scope>
    <source>
        <tissue evidence="2">Leaf</tissue>
    </source>
</reference>
<organism evidence="2 3">
    <name type="scientific">Nelumbo nucifera</name>
    <name type="common">Sacred lotus</name>
    <dbReference type="NCBI Taxonomy" id="4432"/>
    <lineage>
        <taxon>Eukaryota</taxon>
        <taxon>Viridiplantae</taxon>
        <taxon>Streptophyta</taxon>
        <taxon>Embryophyta</taxon>
        <taxon>Tracheophyta</taxon>
        <taxon>Spermatophyta</taxon>
        <taxon>Magnoliopsida</taxon>
        <taxon>Proteales</taxon>
        <taxon>Nelumbonaceae</taxon>
        <taxon>Nelumbo</taxon>
    </lineage>
</organism>
<name>A0A822ZDR7_NELNU</name>
<feature type="compositionally biased region" description="Basic residues" evidence="1">
    <location>
        <begin position="14"/>
        <end position="25"/>
    </location>
</feature>
<comment type="caution">
    <text evidence="2">The sequence shown here is derived from an EMBL/GenBank/DDBJ whole genome shotgun (WGS) entry which is preliminary data.</text>
</comment>
<protein>
    <submittedName>
        <fullName evidence="2">Uncharacterized protein</fullName>
    </submittedName>
</protein>
<gene>
    <name evidence="2" type="ORF">HUJ06_016154</name>
</gene>
<proteinExistence type="predicted"/>
<feature type="compositionally biased region" description="Basic and acidic residues" evidence="1">
    <location>
        <begin position="1"/>
        <end position="13"/>
    </location>
</feature>
<evidence type="ECO:0000313" key="3">
    <source>
        <dbReference type="Proteomes" id="UP000607653"/>
    </source>
</evidence>
<dbReference type="EMBL" id="DUZY01000005">
    <property type="protein sequence ID" value="DAD41831.1"/>
    <property type="molecule type" value="Genomic_DNA"/>
</dbReference>
<evidence type="ECO:0000313" key="2">
    <source>
        <dbReference type="EMBL" id="DAD41831.1"/>
    </source>
</evidence>
<feature type="region of interest" description="Disordered" evidence="1">
    <location>
        <begin position="1"/>
        <end position="28"/>
    </location>
</feature>
<dbReference type="AlphaFoldDB" id="A0A822ZDR7"/>
<sequence length="74" mass="8891">MFVYHAKREEKSKPLHSHHRPRRRSLQTSTCPTPLLLLQLHLLLRPGFQGKVYNEINQTYYIFIAYLKINSNRQ</sequence>
<dbReference type="Proteomes" id="UP000607653">
    <property type="component" value="Unassembled WGS sequence"/>
</dbReference>
<accession>A0A822ZDR7</accession>